<sequence>MAQFDVYRIRGNVLVVDCQSDLLSDLQTRFVAPLRPTDAVIFERLMPSFTINGEVLTMITTLARAIDVRDIEDTVATLDAAQFEIKAALDMLISGY</sequence>
<dbReference type="Pfam" id="PF01845">
    <property type="entry name" value="CcdB"/>
    <property type="match status" value="1"/>
</dbReference>
<reference evidence="8 9" key="1">
    <citation type="submission" date="2020-08" db="EMBL/GenBank/DDBJ databases">
        <title>Putative novel bacterial strains isolated from necrotic wheat leaf tissues caused by Xanthomonas translucens.</title>
        <authorList>
            <person name="Tambong J.T."/>
        </authorList>
    </citation>
    <scope>NUCLEOTIDE SEQUENCE [LARGE SCALE GENOMIC DNA]</scope>
    <source>
        <strain evidence="9">DOAB 1063</strain>
    </source>
</reference>
<dbReference type="SUPFAM" id="SSF50118">
    <property type="entry name" value="Cell growth inhibitor/plasmid maintenance toxic component"/>
    <property type="match status" value="1"/>
</dbReference>
<dbReference type="Proteomes" id="UP000597613">
    <property type="component" value="Unassembled WGS sequence"/>
</dbReference>
<comment type="similarity">
    <text evidence="1">Belongs to the CcdB toxin family.</text>
</comment>
<dbReference type="InterPro" id="IPR011067">
    <property type="entry name" value="Plasmid_toxin/cell-grow_inhib"/>
</dbReference>
<dbReference type="EMBL" id="JACONT010000023">
    <property type="protein sequence ID" value="MBC3942329.1"/>
    <property type="molecule type" value="Genomic_DNA"/>
</dbReference>
<evidence type="ECO:0000256" key="1">
    <source>
        <dbReference type="ARBA" id="ARBA00005230"/>
    </source>
</evidence>
<keyword evidence="3" id="KW-0678">Repressor</keyword>
<evidence type="ECO:0000313" key="9">
    <source>
        <dbReference type="Proteomes" id="UP000597613"/>
    </source>
</evidence>
<proteinExistence type="inferred from homology"/>
<protein>
    <recommendedName>
        <fullName evidence="2">Toxin CcdB</fullName>
    </recommendedName>
    <alternativeName>
        <fullName evidence="7">Cytotoxic protein CcdB</fullName>
    </alternativeName>
    <alternativeName>
        <fullName evidence="6">Protein LetD</fullName>
    </alternativeName>
</protein>
<keyword evidence="4" id="KW-0805">Transcription regulation</keyword>
<evidence type="ECO:0000256" key="6">
    <source>
        <dbReference type="ARBA" id="ARBA00029628"/>
    </source>
</evidence>
<dbReference type="Gene3D" id="2.30.30.110">
    <property type="match status" value="1"/>
</dbReference>
<evidence type="ECO:0000256" key="7">
    <source>
        <dbReference type="ARBA" id="ARBA00033135"/>
    </source>
</evidence>
<evidence type="ECO:0000256" key="5">
    <source>
        <dbReference type="ARBA" id="ARBA00023163"/>
    </source>
</evidence>
<dbReference type="InterPro" id="IPR002712">
    <property type="entry name" value="CcdB"/>
</dbReference>
<keyword evidence="9" id="KW-1185">Reference proteome</keyword>
<dbReference type="RefSeq" id="WP_187504026.1">
    <property type="nucleotide sequence ID" value="NZ_CP162536.1"/>
</dbReference>
<comment type="caution">
    <text evidence="8">The sequence shown here is derived from an EMBL/GenBank/DDBJ whole genome shotgun (WGS) entry which is preliminary data.</text>
</comment>
<keyword evidence="5" id="KW-0804">Transcription</keyword>
<evidence type="ECO:0000313" key="8">
    <source>
        <dbReference type="EMBL" id="MBC3942329.1"/>
    </source>
</evidence>
<name>A0ABR7APF8_9SPHN</name>
<gene>
    <name evidence="8" type="ORF">H8S47_11650</name>
</gene>
<evidence type="ECO:0000256" key="4">
    <source>
        <dbReference type="ARBA" id="ARBA00023015"/>
    </source>
</evidence>
<evidence type="ECO:0000256" key="3">
    <source>
        <dbReference type="ARBA" id="ARBA00022491"/>
    </source>
</evidence>
<evidence type="ECO:0000256" key="2">
    <source>
        <dbReference type="ARBA" id="ARBA00015075"/>
    </source>
</evidence>
<accession>A0ABR7APF8</accession>
<organism evidence="8 9">
    <name type="scientific">Sphingomonas albertensis</name>
    <dbReference type="NCBI Taxonomy" id="2762591"/>
    <lineage>
        <taxon>Bacteria</taxon>
        <taxon>Pseudomonadati</taxon>
        <taxon>Pseudomonadota</taxon>
        <taxon>Alphaproteobacteria</taxon>
        <taxon>Sphingomonadales</taxon>
        <taxon>Sphingomonadaceae</taxon>
        <taxon>Sphingomonas</taxon>
    </lineage>
</organism>